<name>A0ABX6YKX3_9MICO</name>
<feature type="transmembrane region" description="Helical" evidence="1">
    <location>
        <begin position="85"/>
        <end position="104"/>
    </location>
</feature>
<keyword evidence="1" id="KW-0472">Membrane</keyword>
<evidence type="ECO:0000256" key="1">
    <source>
        <dbReference type="SAM" id="Phobius"/>
    </source>
</evidence>
<feature type="transmembrane region" description="Helical" evidence="1">
    <location>
        <begin position="110"/>
        <end position="134"/>
    </location>
</feature>
<keyword evidence="3" id="KW-1185">Reference proteome</keyword>
<organism evidence="2 3">
    <name type="scientific">Paramicrobacterium chengjingii</name>
    <dbReference type="NCBI Taxonomy" id="2769067"/>
    <lineage>
        <taxon>Bacteria</taxon>
        <taxon>Bacillati</taxon>
        <taxon>Actinomycetota</taxon>
        <taxon>Actinomycetes</taxon>
        <taxon>Micrococcales</taxon>
        <taxon>Microbacteriaceae</taxon>
        <taxon>Paramicrobacterium</taxon>
    </lineage>
</organism>
<evidence type="ECO:0000313" key="3">
    <source>
        <dbReference type="Proteomes" id="UP000662814"/>
    </source>
</evidence>
<gene>
    <name evidence="2" type="ORF">HCR76_02485</name>
</gene>
<accession>A0ABX6YKX3</accession>
<protein>
    <submittedName>
        <fullName evidence="2">Uncharacterized protein</fullName>
    </submittedName>
</protein>
<feature type="transmembrane region" description="Helical" evidence="1">
    <location>
        <begin position="44"/>
        <end position="70"/>
    </location>
</feature>
<reference evidence="2 3" key="1">
    <citation type="submission" date="2020-12" db="EMBL/GenBank/DDBJ databases">
        <title>Microbacterium sp. HY060.</title>
        <authorList>
            <person name="Zhou J."/>
        </authorList>
    </citation>
    <scope>NUCLEOTIDE SEQUENCE [LARGE SCALE GENOMIC DNA]</scope>
    <source>
        <strain evidence="2 3">HY60</strain>
    </source>
</reference>
<feature type="transmembrane region" description="Helical" evidence="1">
    <location>
        <begin position="7"/>
        <end position="24"/>
    </location>
</feature>
<keyword evidence="1" id="KW-0812">Transmembrane</keyword>
<dbReference type="Proteomes" id="UP000662814">
    <property type="component" value="Chromosome"/>
</dbReference>
<evidence type="ECO:0000313" key="2">
    <source>
        <dbReference type="EMBL" id="QPZ38987.1"/>
    </source>
</evidence>
<keyword evidence="1" id="KW-1133">Transmembrane helix</keyword>
<sequence length="156" mass="15549">MLRYGREAFIGVVAGAILGAILYIGSATPSLVAGSSIAAQLLPIGLAVSALAGSLVGVVVVFGALVALVIRDRELDATPKTRQKAAACGAAAGVVALTVGLWLIEGAPGLVQVSSLALVAVCAALGSWGAWVGVRHADARIAHASERQTSRGRASV</sequence>
<dbReference type="RefSeq" id="WP_166984981.1">
    <property type="nucleotide sequence ID" value="NZ_CP061169.1"/>
</dbReference>
<proteinExistence type="predicted"/>
<dbReference type="EMBL" id="CP061169">
    <property type="protein sequence ID" value="QPZ38987.1"/>
    <property type="molecule type" value="Genomic_DNA"/>
</dbReference>